<name>A0A6G7PUY7_9BACT</name>
<gene>
    <name evidence="1" type="ORF">G4V39_02640</name>
</gene>
<organism evidence="1 2">
    <name type="scientific">Thermosulfuriphilus ammonigenes</name>
    <dbReference type="NCBI Taxonomy" id="1936021"/>
    <lineage>
        <taxon>Bacteria</taxon>
        <taxon>Pseudomonadati</taxon>
        <taxon>Thermodesulfobacteriota</taxon>
        <taxon>Thermodesulfobacteria</taxon>
        <taxon>Thermodesulfobacteriales</taxon>
        <taxon>Thermodesulfobacteriaceae</taxon>
        <taxon>Thermosulfuriphilus</taxon>
    </lineage>
</organism>
<dbReference type="CDD" id="cd02440">
    <property type="entry name" value="AdoMet_MTases"/>
    <property type="match status" value="1"/>
</dbReference>
<proteinExistence type="predicted"/>
<dbReference type="PANTHER" id="PTHR13610:SF9">
    <property type="entry name" value="FI06469P"/>
    <property type="match status" value="1"/>
</dbReference>
<keyword evidence="2" id="KW-1185">Reference proteome</keyword>
<dbReference type="Proteomes" id="UP000502179">
    <property type="component" value="Chromosome"/>
</dbReference>
<keyword evidence="1" id="KW-0808">Transferase</keyword>
<evidence type="ECO:0000313" key="2">
    <source>
        <dbReference type="Proteomes" id="UP000502179"/>
    </source>
</evidence>
<dbReference type="InterPro" id="IPR026170">
    <property type="entry name" value="FAM173A/B"/>
</dbReference>
<dbReference type="SUPFAM" id="SSF53335">
    <property type="entry name" value="S-adenosyl-L-methionine-dependent methyltransferases"/>
    <property type="match status" value="1"/>
</dbReference>
<keyword evidence="1" id="KW-0489">Methyltransferase</keyword>
<dbReference type="Gene3D" id="3.40.50.150">
    <property type="entry name" value="Vaccinia Virus protein VP39"/>
    <property type="match status" value="1"/>
</dbReference>
<dbReference type="AlphaFoldDB" id="A0A6G7PUY7"/>
<sequence>MKILWFLAPLLTISAAKIAYAVSTAAVAAKTGGALFTRTSAAKIRAILEEVPMAPETRLYDLGCGDGRFLLAAWRRYGVRGVGYEINPYAYLLFQIRKIISRAPVTCHRQDFWKAHLGQAEVIFCYLFPDIMPRLATKLARELPEGARIISCNFPLPGWPPEKVIRIEDPIFFYQKRRFLCEQTG</sequence>
<protein>
    <submittedName>
        <fullName evidence="1">Class I SAM-dependent methyltransferase</fullName>
    </submittedName>
</protein>
<dbReference type="RefSeq" id="WP_166031465.1">
    <property type="nucleotide sequence ID" value="NZ_CP048877.1"/>
</dbReference>
<dbReference type="EMBL" id="CP048877">
    <property type="protein sequence ID" value="QIJ71243.1"/>
    <property type="molecule type" value="Genomic_DNA"/>
</dbReference>
<accession>A0A6G7PUY7</accession>
<reference evidence="1 2" key="1">
    <citation type="submission" date="2020-02" db="EMBL/GenBank/DDBJ databases">
        <title>Genome analysis of Thermosulfuriphilus ammonigenes ST65T, an anaerobic thermophilic chemolithoautotrophic bacterium isolated from a deep-sea hydrothermal vent.</title>
        <authorList>
            <person name="Slobodkina G."/>
            <person name="Allioux M."/>
            <person name="Merkel A."/>
            <person name="Alain K."/>
            <person name="Jebbar M."/>
            <person name="Slobodkin A."/>
        </authorList>
    </citation>
    <scope>NUCLEOTIDE SEQUENCE [LARGE SCALE GENOMIC DNA]</scope>
    <source>
        <strain evidence="1 2">ST65</strain>
    </source>
</reference>
<dbReference type="GO" id="GO:0016279">
    <property type="term" value="F:protein-lysine N-methyltransferase activity"/>
    <property type="evidence" value="ECO:0007669"/>
    <property type="project" value="InterPro"/>
</dbReference>
<dbReference type="PANTHER" id="PTHR13610">
    <property type="entry name" value="METHYLTRANSFERASE DOMAIN-CONTAINING PROTEIN"/>
    <property type="match status" value="1"/>
</dbReference>
<evidence type="ECO:0000313" key="1">
    <source>
        <dbReference type="EMBL" id="QIJ71243.1"/>
    </source>
</evidence>
<dbReference type="GO" id="GO:0032259">
    <property type="term" value="P:methylation"/>
    <property type="evidence" value="ECO:0007669"/>
    <property type="project" value="UniProtKB-KW"/>
</dbReference>
<dbReference type="KEGG" id="tav:G4V39_02640"/>
<dbReference type="InterPro" id="IPR029063">
    <property type="entry name" value="SAM-dependent_MTases_sf"/>
</dbReference>